<evidence type="ECO:0000313" key="4">
    <source>
        <dbReference type="Proteomes" id="UP000608522"/>
    </source>
</evidence>
<dbReference type="EMBL" id="BNED01000005">
    <property type="protein sequence ID" value="GHI77179.1"/>
    <property type="molecule type" value="Genomic_DNA"/>
</dbReference>
<dbReference type="PANTHER" id="PTHR45527:SF1">
    <property type="entry name" value="FATTY ACID SYNTHASE"/>
    <property type="match status" value="1"/>
</dbReference>
<reference evidence="4" key="1">
    <citation type="submission" date="2023-07" db="EMBL/GenBank/DDBJ databases">
        <title>Whole genome shotgun sequence of Streptomyces spororaveus NBRC 15456.</title>
        <authorList>
            <person name="Komaki H."/>
            <person name="Tamura T."/>
        </authorList>
    </citation>
    <scope>NUCLEOTIDE SEQUENCE [LARGE SCALE GENOMIC DNA]</scope>
    <source>
        <strain evidence="4">NBRC 15456</strain>
    </source>
</reference>
<protein>
    <recommendedName>
        <fullName evidence="2">AMP-dependent synthetase/ligase domain-containing protein</fullName>
    </recommendedName>
</protein>
<feature type="region of interest" description="Disordered" evidence="1">
    <location>
        <begin position="378"/>
        <end position="406"/>
    </location>
</feature>
<gene>
    <name evidence="3" type="ORF">Sspor_27400</name>
</gene>
<comment type="caution">
    <text evidence="3">The sequence shown here is derived from an EMBL/GenBank/DDBJ whole genome shotgun (WGS) entry which is preliminary data.</text>
</comment>
<evidence type="ECO:0000259" key="2">
    <source>
        <dbReference type="Pfam" id="PF00501"/>
    </source>
</evidence>
<dbReference type="Gene3D" id="2.30.38.10">
    <property type="entry name" value="Luciferase, Domain 3"/>
    <property type="match status" value="1"/>
</dbReference>
<keyword evidence="4" id="KW-1185">Reference proteome</keyword>
<dbReference type="SUPFAM" id="SSF56801">
    <property type="entry name" value="Acetyl-CoA synthetase-like"/>
    <property type="match status" value="1"/>
</dbReference>
<name>A0ABQ3T9X7_9ACTN</name>
<dbReference type="Pfam" id="PF00501">
    <property type="entry name" value="AMP-binding"/>
    <property type="match status" value="1"/>
</dbReference>
<feature type="domain" description="AMP-dependent synthetase/ligase" evidence="2">
    <location>
        <begin position="2"/>
        <end position="341"/>
    </location>
</feature>
<organism evidence="3 4">
    <name type="scientific">Streptomyces spororaveus</name>
    <dbReference type="NCBI Taxonomy" id="284039"/>
    <lineage>
        <taxon>Bacteria</taxon>
        <taxon>Bacillati</taxon>
        <taxon>Actinomycetota</taxon>
        <taxon>Actinomycetes</taxon>
        <taxon>Kitasatosporales</taxon>
        <taxon>Streptomycetaceae</taxon>
        <taxon>Streptomyces</taxon>
    </lineage>
</organism>
<accession>A0ABQ3T9X7</accession>
<feature type="compositionally biased region" description="Polar residues" evidence="1">
    <location>
        <begin position="378"/>
        <end position="388"/>
    </location>
</feature>
<dbReference type="Proteomes" id="UP000608522">
    <property type="component" value="Unassembled WGS sequence"/>
</dbReference>
<evidence type="ECO:0000313" key="3">
    <source>
        <dbReference type="EMBL" id="GHI77179.1"/>
    </source>
</evidence>
<dbReference type="InterPro" id="IPR000873">
    <property type="entry name" value="AMP-dep_synth/lig_dom"/>
</dbReference>
<proteinExistence type="predicted"/>
<dbReference type="PANTHER" id="PTHR45527">
    <property type="entry name" value="NONRIBOSOMAL PEPTIDE SYNTHETASE"/>
    <property type="match status" value="1"/>
</dbReference>
<sequence length="406" mass="42992">MGVRLPRSPEAVAAMLGIMSTGAAYVPIDPADPPERTGHVIATAGIEVIVTTDAPSPASPPMPSVSALTLPEGCHPVTSPRYGPDTSYLTAPDLTLAGLIPAESAIVIPDLLAPDLYEPDFHDPDGELAAEDDLAAYTVFTSGSTGAPKGAVMTHAALVNLLHWHERVRPGGGRLRTAQLCALSFDFAFHEIFSTLCGGGTLVIADDETRHSPFALAGFLRDERIERVFAPVTLLEHLARAVTEVPDDFSGLRLREVVTTGEQLRITRPLRDLFRRLPGARLHNHYGATEFQDATTSAVTPIGRPIDGVQVHVVDEHLAEVAPGAVGELCVAGAGLARGYLRQPDLTAGKFVPNPFGPGRLYAPVIWPGAAPTVSLSTWAGRTPSSRRTAYGSRRARSRPGSSGIP</sequence>
<evidence type="ECO:0000256" key="1">
    <source>
        <dbReference type="SAM" id="MobiDB-lite"/>
    </source>
</evidence>
<dbReference type="Gene3D" id="3.40.50.980">
    <property type="match status" value="2"/>
</dbReference>